<dbReference type="Pfam" id="PF00620">
    <property type="entry name" value="RhoGAP"/>
    <property type="match status" value="1"/>
</dbReference>
<dbReference type="SUPFAM" id="SSF48350">
    <property type="entry name" value="GTPase activation domain, GAP"/>
    <property type="match status" value="1"/>
</dbReference>
<feature type="compositionally biased region" description="Polar residues" evidence="2">
    <location>
        <begin position="135"/>
        <end position="146"/>
    </location>
</feature>
<dbReference type="GO" id="GO:0005096">
    <property type="term" value="F:GTPase activator activity"/>
    <property type="evidence" value="ECO:0007669"/>
    <property type="project" value="UniProtKB-KW"/>
</dbReference>
<name>A0A7S3YZF7_9EUKA</name>
<evidence type="ECO:0000256" key="1">
    <source>
        <dbReference type="ARBA" id="ARBA00022468"/>
    </source>
</evidence>
<dbReference type="PANTHER" id="PTHR23177">
    <property type="entry name" value="MKIAA1688 PROTEIN"/>
    <property type="match status" value="1"/>
</dbReference>
<evidence type="ECO:0000259" key="3">
    <source>
        <dbReference type="PROSITE" id="PS50238"/>
    </source>
</evidence>
<dbReference type="PROSITE" id="PS50238">
    <property type="entry name" value="RHOGAP"/>
    <property type="match status" value="1"/>
</dbReference>
<evidence type="ECO:0000313" key="4">
    <source>
        <dbReference type="EMBL" id="CAE0666953.1"/>
    </source>
</evidence>
<dbReference type="SMART" id="SM00324">
    <property type="entry name" value="RhoGAP"/>
    <property type="match status" value="1"/>
</dbReference>
<dbReference type="InterPro" id="IPR008936">
    <property type="entry name" value="Rho_GTPase_activation_prot"/>
</dbReference>
<dbReference type="EMBL" id="HBIV01025880">
    <property type="protein sequence ID" value="CAE0666953.1"/>
    <property type="molecule type" value="Transcribed_RNA"/>
</dbReference>
<dbReference type="InterPro" id="IPR044785">
    <property type="entry name" value="RopGAP1-5"/>
</dbReference>
<proteinExistence type="predicted"/>
<feature type="region of interest" description="Disordered" evidence="2">
    <location>
        <begin position="54"/>
        <end position="89"/>
    </location>
</feature>
<feature type="region of interest" description="Disordered" evidence="2">
    <location>
        <begin position="1"/>
        <end position="25"/>
    </location>
</feature>
<feature type="region of interest" description="Disordered" evidence="2">
    <location>
        <begin position="135"/>
        <end position="154"/>
    </location>
</feature>
<dbReference type="CDD" id="cd00159">
    <property type="entry name" value="RhoGAP"/>
    <property type="match status" value="1"/>
</dbReference>
<organism evidence="4">
    <name type="scientific">Lotharella globosa</name>
    <dbReference type="NCBI Taxonomy" id="91324"/>
    <lineage>
        <taxon>Eukaryota</taxon>
        <taxon>Sar</taxon>
        <taxon>Rhizaria</taxon>
        <taxon>Cercozoa</taxon>
        <taxon>Chlorarachniophyceae</taxon>
        <taxon>Lotharella</taxon>
    </lineage>
</organism>
<evidence type="ECO:0000256" key="2">
    <source>
        <dbReference type="SAM" id="MobiDB-lite"/>
    </source>
</evidence>
<protein>
    <recommendedName>
        <fullName evidence="3">Rho-GAP domain-containing protein</fullName>
    </recommendedName>
</protein>
<feature type="compositionally biased region" description="Polar residues" evidence="2">
    <location>
        <begin position="1"/>
        <end position="10"/>
    </location>
</feature>
<reference evidence="4" key="1">
    <citation type="submission" date="2021-01" db="EMBL/GenBank/DDBJ databases">
        <authorList>
            <person name="Corre E."/>
            <person name="Pelletier E."/>
            <person name="Niang G."/>
            <person name="Scheremetjew M."/>
            <person name="Finn R."/>
            <person name="Kale V."/>
            <person name="Holt S."/>
            <person name="Cochrane G."/>
            <person name="Meng A."/>
            <person name="Brown T."/>
            <person name="Cohen L."/>
        </authorList>
    </citation>
    <scope>NUCLEOTIDE SEQUENCE</scope>
    <source>
        <strain evidence="4">CCCM811</strain>
    </source>
</reference>
<gene>
    <name evidence="4" type="ORF">LGLO00237_LOCUS18572</name>
</gene>
<feature type="domain" description="Rho-GAP" evidence="3">
    <location>
        <begin position="556"/>
        <end position="733"/>
    </location>
</feature>
<dbReference type="AlphaFoldDB" id="A0A7S3YZF7"/>
<sequence length="786" mass="89508">MSSSRRTTNPHFRRRSNTMGPNTKLDGTYLWSSTLKSSPNLLLKKLRKQIKESEKYDFKKGGRRSSMGRVATRPNPNHYPSDKPPLVRGQTRRNKYADSDANLIAEVISREGKSTYDGKRRQSFLESVNNRIESPLQGLSSTSAGSSHDEDSPKRLLRMMQLSARRRSMVCVSRSQFRVLNQENQDLRAKNWVLEQTIQRLQRHLHPHLLNPAIVTILESQRFIASTGWRSKNLVPIDAAPFRAFDSEGSAVLVQMPMLLERATWAPREPGFTSWKLLVNKDTDNEGWRYSKTFQGSKWHRGMSLARGCRYREWIRYPFPNENNTYLPIINISIMKASMVIKPTKRQLYVKVVLVDQDFNYVSEYATEPLNPRCSDEFAWDQANGSIRICLTVLFEKEIQKGMMTPEINPSMLSSYKLALHLLDRRRSSPDVHLGSTIIDLCREAREDAKRDRFATSSDRQEHHRTMSITNTFQISFASMLQFRLLRKNSHGMEARMMVADTSSTTSSIEEGREQTHELRLLKESDVTGTLTLQASLLTERYQQMEQFGKDLGHREVLKRKMTSYRAPIPVVLLRLKETILRHGGLQTIGLFRLKASTSVLNELQRKINIGERIVNVGESADSIALASLIKLFYMKLPCPVVSDEILSIFEAKDAKSAVHAIPEPRQSTFLWLLDLAVMVIEWEAHNRMNVKALGVCMGVCIVSHKKDSSLSSRIKRGCRFFEGAIAWRRGKDTTSEAVAAAAVASESLKKKKKNTNAEARHLSVKESAAVVGRSRSHSCHGTLTR</sequence>
<keyword evidence="1" id="KW-0343">GTPase activation</keyword>
<dbReference type="Gene3D" id="1.10.555.10">
    <property type="entry name" value="Rho GTPase activation protein"/>
    <property type="match status" value="1"/>
</dbReference>
<dbReference type="InterPro" id="IPR000198">
    <property type="entry name" value="RhoGAP_dom"/>
</dbReference>
<dbReference type="GO" id="GO:0007165">
    <property type="term" value="P:signal transduction"/>
    <property type="evidence" value="ECO:0007669"/>
    <property type="project" value="InterPro"/>
</dbReference>
<accession>A0A7S3YZF7</accession>